<dbReference type="eggNOG" id="ENOG502QQZD">
    <property type="taxonomic scope" value="Eukaryota"/>
</dbReference>
<dbReference type="GeneID" id="13882947"/>
<feature type="region of interest" description="Disordered" evidence="1">
    <location>
        <begin position="1116"/>
        <end position="1139"/>
    </location>
</feature>
<dbReference type="EMBL" id="HE650822">
    <property type="protein sequence ID" value="CCF56566.1"/>
    <property type="molecule type" value="Genomic_DNA"/>
</dbReference>
<feature type="transmembrane region" description="Helical" evidence="2">
    <location>
        <begin position="1151"/>
        <end position="1178"/>
    </location>
</feature>
<dbReference type="AlphaFoldDB" id="H2AQB6"/>
<dbReference type="InterPro" id="IPR048266">
    <property type="entry name" value="Rax2-like_second"/>
</dbReference>
<evidence type="ECO:0008006" key="9">
    <source>
        <dbReference type="Google" id="ProtNLM"/>
    </source>
</evidence>
<accession>H2AQB6</accession>
<dbReference type="PANTHER" id="PTHR31778">
    <property type="entry name" value="BUD SITE SELECTION PROTEIN RAX2"/>
    <property type="match status" value="1"/>
</dbReference>
<evidence type="ECO:0000256" key="2">
    <source>
        <dbReference type="SAM" id="Phobius"/>
    </source>
</evidence>
<dbReference type="PANTHER" id="PTHR31778:SF2">
    <property type="entry name" value="BUD SITE SELECTION PROTEIN RAX2"/>
    <property type="match status" value="1"/>
</dbReference>
<dbReference type="GO" id="GO:0008104">
    <property type="term" value="P:intracellular protein localization"/>
    <property type="evidence" value="ECO:0007669"/>
    <property type="project" value="EnsemblFungi"/>
</dbReference>
<evidence type="ECO:0000256" key="3">
    <source>
        <dbReference type="SAM" id="SignalP"/>
    </source>
</evidence>
<evidence type="ECO:0000259" key="5">
    <source>
        <dbReference type="Pfam" id="PF20842"/>
    </source>
</evidence>
<dbReference type="Pfam" id="PF20842">
    <property type="entry name" value="Rax2_2"/>
    <property type="match status" value="1"/>
</dbReference>
<gene>
    <name evidence="7" type="primary">KAFR0B02690</name>
    <name evidence="7" type="ORF">KAFR_0B02690</name>
</gene>
<evidence type="ECO:0000259" key="6">
    <source>
        <dbReference type="Pfam" id="PF20843"/>
    </source>
</evidence>
<feature type="chain" id="PRO_5003559611" description="Bud site selection protein RAX2" evidence="3">
    <location>
        <begin position="21"/>
        <end position="1210"/>
    </location>
</feature>
<feature type="domain" description="Rax2-like C-terminal" evidence="4">
    <location>
        <begin position="873"/>
        <end position="1107"/>
    </location>
</feature>
<dbReference type="InterPro" id="IPR048265">
    <property type="entry name" value="Rax2-like_third"/>
</dbReference>
<dbReference type="GO" id="GO:0005621">
    <property type="term" value="C:cellular bud scar"/>
    <property type="evidence" value="ECO:0007669"/>
    <property type="project" value="EnsemblFungi"/>
</dbReference>
<dbReference type="Proteomes" id="UP000005220">
    <property type="component" value="Chromosome 2"/>
</dbReference>
<feature type="compositionally biased region" description="Low complexity" evidence="1">
    <location>
        <begin position="1116"/>
        <end position="1137"/>
    </location>
</feature>
<evidence type="ECO:0000259" key="4">
    <source>
        <dbReference type="Pfam" id="PF12768"/>
    </source>
</evidence>
<evidence type="ECO:0000313" key="7">
    <source>
        <dbReference type="EMBL" id="CCF56566.1"/>
    </source>
</evidence>
<dbReference type="GO" id="GO:0007120">
    <property type="term" value="P:axial cellular bud site selection"/>
    <property type="evidence" value="ECO:0007669"/>
    <property type="project" value="EnsemblFungi"/>
</dbReference>
<keyword evidence="3" id="KW-0732">Signal</keyword>
<keyword evidence="2" id="KW-1133">Transmembrane helix</keyword>
<proteinExistence type="predicted"/>
<name>H2AQB6_KAZAF</name>
<dbReference type="InParanoid" id="H2AQB6"/>
<dbReference type="KEGG" id="kaf:KAFR_0B02690"/>
<dbReference type="Pfam" id="PF20843">
    <property type="entry name" value="Rax2_3"/>
    <property type="match status" value="1"/>
</dbReference>
<sequence>MRTHHKLIKSLSLFTTLSLASQLSQLENSLGIQTFAPPALIFSSNNDSSLQLLGSYDALSLYTYTGQQNFSYQITPDTNSNGLVYYSNNTLIQLNQGLDDTRINNIVPIGSDSFILSGSGSLNEYSLENQLFYNLSSLSVYPIFNTTLEQVESILVDEDLVYFGGNFTFSNGTDDGHSVAVWNITSNSTGLLPFLGFGENSSINNILRLNDDNILFAGEFYTLDDASLLTSNTSNATTNIYDLELSPLLPLNEATWSSDVSDFDASSFICVNPDSDAWFVSGTTGTLACSLPYDSALTKIRIYNSPDSQNQISEFRLISDPSGSIMNMTYIDPRTGNLEHCDSYCPLLSRDTLSSASDAASVSEMARLLSDNATVIKWSAEYQEFGFVNVVSTTLLQFLALNSYGSNVALAGYSLYQDEYAVFANNSLNGASCTSNNSDYTSSTLSDNDWVFGASGQTYVTTFYTEGDDPIPQVTFNANLPYSGDYVINLYTPGCSDDGTCSTRGLVNVTVYDESDDSILSTVEIYQNNEALKYDELFSGYLKNSVRIVLEYVSGISSDSTGTTVVADRSNIYVTSLDILGQISSSKNGSTVALNGLFQYQLSNFSSTFNSSSAKVGKTFLNQYPLDIFNTNSSLFASTYDNYLLVGGAEQSVYALESSNDLNFSTSDNSGVEGQFKNMQPFSEGIFLYGNFNLSGVTEGAVTYNGSFNPFTQYGNSSIDTFKNVTFGNSEILVFNNAYLYNVSSSTLMSNSSSLSLSLWSAGANANGDLLFNGASSQMSYSFNNESINIGANNIVQGLNFNESIDPYLGLYMNTSHGAYFYQDDDNTRVYFTNGSQPSWQWPNDVVAAIYSDNQSLLIAGTSSSLESSSFLTVLNTTTYDVIANESLSSQQSQISGIVNFASNATAIIGGNFSMPNVNCFGLCLFNYGNSTWSSFADASINGTVDHMQLFNESELIVSGLFSTKNISSITMASLNLKNNKITALKSGESNTFKSFTVADQKIVAWNNTALSIYEDNVWTVERISNINSSSVVDNLNYVTLASALSKRDTSSSDAILVSGQLYDNSYGHIQAMVYDFSSWVPYLLINSESDSSINAFIDRDMSSFTNTQVALLTNSGTVSNSSSSTTSPGASASATSIPNKTHKRKIDRGFVVLLGLALALGTVAVLGIAGVIMAYVFRDDNGAYEPINPRIDENEMIETVPPEKLMKYI</sequence>
<keyword evidence="8" id="KW-1185">Reference proteome</keyword>
<feature type="domain" description="Rax2-like third" evidence="6">
    <location>
        <begin position="422"/>
        <end position="572"/>
    </location>
</feature>
<evidence type="ECO:0000256" key="1">
    <source>
        <dbReference type="SAM" id="MobiDB-lite"/>
    </source>
</evidence>
<dbReference type="STRING" id="1071382.H2AQB6"/>
<organism evidence="7 8">
    <name type="scientific">Kazachstania africana (strain ATCC 22294 / BCRC 22015 / CBS 2517 / CECT 1963 / NBRC 1671 / NRRL Y-8276)</name>
    <name type="common">Yeast</name>
    <name type="synonym">Kluyveromyces africanus</name>
    <dbReference type="NCBI Taxonomy" id="1071382"/>
    <lineage>
        <taxon>Eukaryota</taxon>
        <taxon>Fungi</taxon>
        <taxon>Dikarya</taxon>
        <taxon>Ascomycota</taxon>
        <taxon>Saccharomycotina</taxon>
        <taxon>Saccharomycetes</taxon>
        <taxon>Saccharomycetales</taxon>
        <taxon>Saccharomycetaceae</taxon>
        <taxon>Kazachstania</taxon>
    </lineage>
</organism>
<keyword evidence="2" id="KW-0472">Membrane</keyword>
<dbReference type="OrthoDB" id="2503993at2759"/>
<dbReference type="GO" id="GO:1902929">
    <property type="term" value="C:plasma membrane of growing cell tip"/>
    <property type="evidence" value="ECO:0007669"/>
    <property type="project" value="TreeGrafter"/>
</dbReference>
<evidence type="ECO:0000313" key="8">
    <source>
        <dbReference type="Proteomes" id="UP000005220"/>
    </source>
</evidence>
<feature type="signal peptide" evidence="3">
    <location>
        <begin position="1"/>
        <end position="20"/>
    </location>
</feature>
<reference evidence="7 8" key="1">
    <citation type="journal article" date="2011" name="Proc. Natl. Acad. Sci. U.S.A.">
        <title>Evolutionary erosion of yeast sex chromosomes by mating-type switching accidents.</title>
        <authorList>
            <person name="Gordon J.L."/>
            <person name="Armisen D."/>
            <person name="Proux-Wera E."/>
            <person name="Oheigeartaigh S.S."/>
            <person name="Byrne K.P."/>
            <person name="Wolfe K.H."/>
        </authorList>
    </citation>
    <scope>NUCLEOTIDE SEQUENCE [LARGE SCALE GENOMIC DNA]</scope>
    <source>
        <strain evidence="8">ATCC 22294 / BCRC 22015 / CBS 2517 / CECT 1963 / NBRC 1671 / NRRL Y-8276</strain>
    </source>
</reference>
<protein>
    <recommendedName>
        <fullName evidence="9">Bud site selection protein RAX2</fullName>
    </recommendedName>
</protein>
<dbReference type="Pfam" id="PF12768">
    <property type="entry name" value="Rax2"/>
    <property type="match status" value="1"/>
</dbReference>
<dbReference type="RefSeq" id="XP_003955701.1">
    <property type="nucleotide sequence ID" value="XM_003955652.1"/>
</dbReference>
<keyword evidence="2" id="KW-0812">Transmembrane</keyword>
<dbReference type="InterPro" id="IPR024982">
    <property type="entry name" value="Rax2-like_C"/>
</dbReference>
<dbReference type="GO" id="GO:0007121">
    <property type="term" value="P:bipolar cellular bud site selection"/>
    <property type="evidence" value="ECO:0007669"/>
    <property type="project" value="EnsemblFungi"/>
</dbReference>
<feature type="domain" description="Rax2-like second" evidence="5">
    <location>
        <begin position="247"/>
        <end position="410"/>
    </location>
</feature>
<dbReference type="HOGENOM" id="CLU_005863_0_0_1"/>
<dbReference type="FunCoup" id="H2AQB6">
    <property type="interactions" value="95"/>
</dbReference>
<dbReference type="GO" id="GO:0005935">
    <property type="term" value="C:cellular bud neck"/>
    <property type="evidence" value="ECO:0007669"/>
    <property type="project" value="EnsemblFungi"/>
</dbReference>